<evidence type="ECO:0000313" key="2">
    <source>
        <dbReference type="EMBL" id="EQB39462.1"/>
    </source>
</evidence>
<organism evidence="2 3">
    <name type="scientific">Sulfurimonas hongkongensis</name>
    <dbReference type="NCBI Taxonomy" id="1172190"/>
    <lineage>
        <taxon>Bacteria</taxon>
        <taxon>Pseudomonadati</taxon>
        <taxon>Campylobacterota</taxon>
        <taxon>Epsilonproteobacteria</taxon>
        <taxon>Campylobacterales</taxon>
        <taxon>Sulfurimonadaceae</taxon>
        <taxon>Sulfurimonas</taxon>
    </lineage>
</organism>
<keyword evidence="3" id="KW-1185">Reference proteome</keyword>
<keyword evidence="1" id="KW-1133">Transmembrane helix</keyword>
<dbReference type="RefSeq" id="WP_021287382.1">
    <property type="nucleotide sequence ID" value="NZ_AUPZ01000007.1"/>
</dbReference>
<proteinExistence type="predicted"/>
<evidence type="ECO:0000313" key="3">
    <source>
        <dbReference type="Proteomes" id="UP000015520"/>
    </source>
</evidence>
<accession>T0JRI1</accession>
<protein>
    <submittedName>
        <fullName evidence="2">Uncharacterized protein</fullName>
    </submittedName>
</protein>
<dbReference type="STRING" id="1172190.M947_05570"/>
<keyword evidence="1" id="KW-0472">Membrane</keyword>
<evidence type="ECO:0000256" key="1">
    <source>
        <dbReference type="SAM" id="Phobius"/>
    </source>
</evidence>
<dbReference type="EMBL" id="AUPZ01000007">
    <property type="protein sequence ID" value="EQB39462.1"/>
    <property type="molecule type" value="Genomic_DNA"/>
</dbReference>
<comment type="caution">
    <text evidence="2">The sequence shown here is derived from an EMBL/GenBank/DDBJ whole genome shotgun (WGS) entry which is preliminary data.</text>
</comment>
<dbReference type="OrthoDB" id="5348851at2"/>
<dbReference type="AlphaFoldDB" id="T0JRI1"/>
<name>T0JRI1_9BACT</name>
<keyword evidence="1" id="KW-0812">Transmembrane</keyword>
<feature type="transmembrane region" description="Helical" evidence="1">
    <location>
        <begin position="9"/>
        <end position="27"/>
    </location>
</feature>
<dbReference type="Proteomes" id="UP000015520">
    <property type="component" value="Unassembled WGS sequence"/>
</dbReference>
<feature type="transmembrane region" description="Helical" evidence="1">
    <location>
        <begin position="39"/>
        <end position="57"/>
    </location>
</feature>
<dbReference type="eggNOG" id="ENOG50319E7">
    <property type="taxonomic scope" value="Bacteria"/>
</dbReference>
<dbReference type="PATRIC" id="fig|1172190.3.peg.1087"/>
<reference evidence="2 3" key="1">
    <citation type="submission" date="2013-07" db="EMBL/GenBank/DDBJ databases">
        <title>Sulfurimonas hongkongensis AST-10 Genome Sequencing.</title>
        <authorList>
            <person name="Cai L."/>
            <person name="Zhang T."/>
        </authorList>
    </citation>
    <scope>NUCLEOTIDE SEQUENCE [LARGE SCALE GENOMIC DNA]</scope>
    <source>
        <strain evidence="2 3">AST-10</strain>
    </source>
</reference>
<sequence>MELFIELEIVYIVIGIFILSVTAIVTTREFMPKVAFKRGMLSVGSILVIMIMAHYFMTTSRMEGVQAIFENGETVICENKMQRSVSRSVLLSKELGWRLEDNKFKNDDYERDFHSSRCIEFDGIEPEPEAQ</sequence>
<gene>
    <name evidence="2" type="ORF">M947_05570</name>
</gene>